<evidence type="ECO:0000313" key="3">
    <source>
        <dbReference type="Proteomes" id="UP000736335"/>
    </source>
</evidence>
<proteinExistence type="predicted"/>
<dbReference type="Proteomes" id="UP000736335">
    <property type="component" value="Unassembled WGS sequence"/>
</dbReference>
<dbReference type="EMBL" id="WIUZ02000025">
    <property type="protein sequence ID" value="KAF9778069.1"/>
    <property type="molecule type" value="Genomic_DNA"/>
</dbReference>
<organism evidence="2 3">
    <name type="scientific">Thelephora terrestris</name>
    <dbReference type="NCBI Taxonomy" id="56493"/>
    <lineage>
        <taxon>Eukaryota</taxon>
        <taxon>Fungi</taxon>
        <taxon>Dikarya</taxon>
        <taxon>Basidiomycota</taxon>
        <taxon>Agaricomycotina</taxon>
        <taxon>Agaricomycetes</taxon>
        <taxon>Thelephorales</taxon>
        <taxon>Thelephoraceae</taxon>
        <taxon>Thelephora</taxon>
    </lineage>
</organism>
<reference evidence="2" key="2">
    <citation type="submission" date="2020-11" db="EMBL/GenBank/DDBJ databases">
        <authorList>
            <consortium name="DOE Joint Genome Institute"/>
            <person name="Kuo A."/>
            <person name="Miyauchi S."/>
            <person name="Kiss E."/>
            <person name="Drula E."/>
            <person name="Kohler A."/>
            <person name="Sanchez-Garcia M."/>
            <person name="Andreopoulos B."/>
            <person name="Barry K.W."/>
            <person name="Bonito G."/>
            <person name="Buee M."/>
            <person name="Carver A."/>
            <person name="Chen C."/>
            <person name="Cichocki N."/>
            <person name="Clum A."/>
            <person name="Culley D."/>
            <person name="Crous P.W."/>
            <person name="Fauchery L."/>
            <person name="Girlanda M."/>
            <person name="Hayes R."/>
            <person name="Keri Z."/>
            <person name="Labutti K."/>
            <person name="Lipzen A."/>
            <person name="Lombard V."/>
            <person name="Magnuson J."/>
            <person name="Maillard F."/>
            <person name="Morin E."/>
            <person name="Murat C."/>
            <person name="Nolan M."/>
            <person name="Ohm R."/>
            <person name="Pangilinan J."/>
            <person name="Pereira M."/>
            <person name="Perotto S."/>
            <person name="Peter M."/>
            <person name="Riley R."/>
            <person name="Sitrit Y."/>
            <person name="Stielow B."/>
            <person name="Szollosi G."/>
            <person name="Zifcakova L."/>
            <person name="Stursova M."/>
            <person name="Spatafora J.W."/>
            <person name="Tedersoo L."/>
            <person name="Vaario L.-M."/>
            <person name="Yamada A."/>
            <person name="Yan M."/>
            <person name="Wang P."/>
            <person name="Xu J."/>
            <person name="Bruns T."/>
            <person name="Baldrian P."/>
            <person name="Vilgalys R."/>
            <person name="Henrissat B."/>
            <person name="Grigoriev I.V."/>
            <person name="Hibbett D."/>
            <person name="Nagy L.G."/>
            <person name="Martin F.M."/>
        </authorList>
    </citation>
    <scope>NUCLEOTIDE SEQUENCE</scope>
    <source>
        <strain evidence="2">UH-Tt-Lm1</strain>
    </source>
</reference>
<evidence type="ECO:0000313" key="2">
    <source>
        <dbReference type="EMBL" id="KAF9778069.1"/>
    </source>
</evidence>
<feature type="compositionally biased region" description="Basic and acidic residues" evidence="1">
    <location>
        <begin position="1"/>
        <end position="11"/>
    </location>
</feature>
<reference evidence="2" key="1">
    <citation type="journal article" date="2020" name="Nat. Commun.">
        <title>Large-scale genome sequencing of mycorrhizal fungi provides insights into the early evolution of symbiotic traits.</title>
        <authorList>
            <person name="Miyauchi S."/>
            <person name="Kiss E."/>
            <person name="Kuo A."/>
            <person name="Drula E."/>
            <person name="Kohler A."/>
            <person name="Sanchez-Garcia M."/>
            <person name="Morin E."/>
            <person name="Andreopoulos B."/>
            <person name="Barry K.W."/>
            <person name="Bonito G."/>
            <person name="Buee M."/>
            <person name="Carver A."/>
            <person name="Chen C."/>
            <person name="Cichocki N."/>
            <person name="Clum A."/>
            <person name="Culley D."/>
            <person name="Crous P.W."/>
            <person name="Fauchery L."/>
            <person name="Girlanda M."/>
            <person name="Hayes R.D."/>
            <person name="Keri Z."/>
            <person name="LaButti K."/>
            <person name="Lipzen A."/>
            <person name="Lombard V."/>
            <person name="Magnuson J."/>
            <person name="Maillard F."/>
            <person name="Murat C."/>
            <person name="Nolan M."/>
            <person name="Ohm R.A."/>
            <person name="Pangilinan J."/>
            <person name="Pereira M.F."/>
            <person name="Perotto S."/>
            <person name="Peter M."/>
            <person name="Pfister S."/>
            <person name="Riley R."/>
            <person name="Sitrit Y."/>
            <person name="Stielow J.B."/>
            <person name="Szollosi G."/>
            <person name="Zifcakova L."/>
            <person name="Stursova M."/>
            <person name="Spatafora J.W."/>
            <person name="Tedersoo L."/>
            <person name="Vaario L.M."/>
            <person name="Yamada A."/>
            <person name="Yan M."/>
            <person name="Wang P."/>
            <person name="Xu J."/>
            <person name="Bruns T."/>
            <person name="Baldrian P."/>
            <person name="Vilgalys R."/>
            <person name="Dunand C."/>
            <person name="Henrissat B."/>
            <person name="Grigoriev I.V."/>
            <person name="Hibbett D."/>
            <person name="Nagy L.G."/>
            <person name="Martin F.M."/>
        </authorList>
    </citation>
    <scope>NUCLEOTIDE SEQUENCE</scope>
    <source>
        <strain evidence="2">UH-Tt-Lm1</strain>
    </source>
</reference>
<protein>
    <submittedName>
        <fullName evidence="2">Uncharacterized protein</fullName>
    </submittedName>
</protein>
<comment type="caution">
    <text evidence="2">The sequence shown here is derived from an EMBL/GenBank/DDBJ whole genome shotgun (WGS) entry which is preliminary data.</text>
</comment>
<keyword evidence="3" id="KW-1185">Reference proteome</keyword>
<evidence type="ECO:0000256" key="1">
    <source>
        <dbReference type="SAM" id="MobiDB-lite"/>
    </source>
</evidence>
<gene>
    <name evidence="2" type="ORF">BJ322DRAFT_1114609</name>
</gene>
<feature type="region of interest" description="Disordered" evidence="1">
    <location>
        <begin position="1"/>
        <end position="21"/>
    </location>
</feature>
<sequence length="174" mass="20193">MNTSDKSERRLPLSSTKPTSTMQYYPIRPTPFQWLPSTLAEEFRSCDKLREELQIFFFDAVSQVFTPRVQAIISDQFEDRLKKLCEAAEIEIKKNVAVAEPRYVAMINTRTQLELLNILCEDYREAYFRLMKIVGVGLFDVIGDRLNQREGRKETEDVNRLNRLGRLAEAASGH</sequence>
<name>A0A9P6H2J8_9AGAM</name>
<dbReference type="AlphaFoldDB" id="A0A9P6H2J8"/>
<accession>A0A9P6H2J8</accession>